<evidence type="ECO:0000256" key="1">
    <source>
        <dbReference type="SAM" id="MobiDB-lite"/>
    </source>
</evidence>
<feature type="transmembrane region" description="Helical" evidence="2">
    <location>
        <begin position="170"/>
        <end position="196"/>
    </location>
</feature>
<dbReference type="Pfam" id="PF11847">
    <property type="entry name" value="GT-C_AftD"/>
    <property type="match status" value="1"/>
</dbReference>
<feature type="transmembrane region" description="Helical" evidence="2">
    <location>
        <begin position="394"/>
        <end position="413"/>
    </location>
</feature>
<feature type="region of interest" description="Disordered" evidence="1">
    <location>
        <begin position="1187"/>
        <end position="1208"/>
    </location>
</feature>
<dbReference type="SUPFAM" id="SSF49785">
    <property type="entry name" value="Galactose-binding domain-like"/>
    <property type="match status" value="2"/>
</dbReference>
<feature type="chain" id="PRO_5008079923" description="F5/8 type C domain-containing protein" evidence="3">
    <location>
        <begin position="23"/>
        <end position="1419"/>
    </location>
</feature>
<feature type="transmembrane region" description="Helical" evidence="2">
    <location>
        <begin position="83"/>
        <end position="100"/>
    </location>
</feature>
<feature type="transmembrane region" description="Helical" evidence="2">
    <location>
        <begin position="1361"/>
        <end position="1381"/>
    </location>
</feature>
<feature type="transmembrane region" description="Helical" evidence="2">
    <location>
        <begin position="355"/>
        <end position="373"/>
    </location>
</feature>
<dbReference type="Pfam" id="PF24607">
    <property type="entry name" value="CBM_AftD"/>
    <property type="match status" value="1"/>
</dbReference>
<keyword evidence="3" id="KW-0732">Signal</keyword>
<protein>
    <recommendedName>
        <fullName evidence="4">F5/8 type C domain-containing protein</fullName>
    </recommendedName>
</protein>
<comment type="caution">
    <text evidence="5">The sequence shown here is derived from an EMBL/GenBank/DDBJ whole genome shotgun (WGS) entry which is preliminary data.</text>
</comment>
<dbReference type="GO" id="GO:0016740">
    <property type="term" value="F:transferase activity"/>
    <property type="evidence" value="ECO:0007669"/>
    <property type="project" value="InterPro"/>
</dbReference>
<evidence type="ECO:0000313" key="6">
    <source>
        <dbReference type="Proteomes" id="UP000077519"/>
    </source>
</evidence>
<dbReference type="Proteomes" id="UP000077519">
    <property type="component" value="Unassembled WGS sequence"/>
</dbReference>
<feature type="domain" description="F5/8 type C" evidence="4">
    <location>
        <begin position="700"/>
        <end position="765"/>
    </location>
</feature>
<feature type="region of interest" description="Disordered" evidence="1">
    <location>
        <begin position="936"/>
        <end position="985"/>
    </location>
</feature>
<feature type="transmembrane region" description="Helical" evidence="2">
    <location>
        <begin position="271"/>
        <end position="296"/>
    </location>
</feature>
<keyword evidence="2" id="KW-1133">Transmembrane helix</keyword>
<name>A0A177YLJ4_9NOCA</name>
<feature type="transmembrane region" description="Helical" evidence="2">
    <location>
        <begin position="112"/>
        <end position="131"/>
    </location>
</feature>
<gene>
    <name evidence="5" type="ORF">A3K89_17645</name>
</gene>
<evidence type="ECO:0000256" key="2">
    <source>
        <dbReference type="SAM" id="Phobius"/>
    </source>
</evidence>
<feature type="transmembrane region" description="Helical" evidence="2">
    <location>
        <begin position="1324"/>
        <end position="1349"/>
    </location>
</feature>
<evidence type="ECO:0000259" key="4">
    <source>
        <dbReference type="PROSITE" id="PS50022"/>
    </source>
</evidence>
<organism evidence="5 6">
    <name type="scientific">Rhodococcoides kyotonense</name>
    <dbReference type="NCBI Taxonomy" id="398843"/>
    <lineage>
        <taxon>Bacteria</taxon>
        <taxon>Bacillati</taxon>
        <taxon>Actinomycetota</taxon>
        <taxon>Actinomycetes</taxon>
        <taxon>Mycobacteriales</taxon>
        <taxon>Nocardiaceae</taxon>
        <taxon>Rhodococcoides</taxon>
    </lineage>
</organism>
<feature type="compositionally biased region" description="Polar residues" evidence="1">
    <location>
        <begin position="1190"/>
        <end position="1208"/>
    </location>
</feature>
<dbReference type="PROSITE" id="PS50022">
    <property type="entry name" value="FA58C_3"/>
    <property type="match status" value="1"/>
</dbReference>
<sequence>MLGVSALAFLLTFLQVPGFTVADTKYDLTQNPLGFLARAAHQWTSQAPLGQVQNQAYGYFFPHGAFFALGDVLSIPPWVTQRIWWALLLIAGFWGIVRLAEAIGVGSRSSRIVAAFAFVLSPRVITTLASISSETMPMMLAPWVLVPIVWAFRPGSDRSPALRKLAAQSAVAVALMGAVNAVATAAACLVGVVWVLCHRPNSRWIRFCAWWAGFLVFATLWWIVPLLLLGSVSPPFLDYIESSGTTTQWASLAEILRGTSSWTPFVSPERVAGAVLVTQPAAVVATGVVAAAGVIGLAMRSMPARGRLTVLLFVGIVGLTAGYVGDLSSPIADSVRLFLDTAGAPLRNVHKLEPVVRIPLVLGLAHLLARVPLPGSAPFRTWTTAIAHPERDKMVAVAGLVLVALTFSTSLAWTGKLAPRGAYQSIPQYWHDAADWLTENASGTSPDGSDADRALVVPGAPFALQTWGLTRDEPLQALATTPWAVRDSVPLTPPGAIRALDSVQRLIADGSPSAGLADTLRGQGIRYVVVRNDLEPETSRSTRPVQVHAALDGSPGLTRVAEFGDEIAPGTVEGVTVDGDLRPPYPAIEIYEVESTAGVSGPYAVDLDRVPFVQGGPESVQRLNTRRNSGAPDAVPAGPVILASDAAAAGMDVDTVTVTDTPMNRETDFGQVDDHSSALRSIDEPRRSLNEVPDYPVDGADTVNAEWEGATITASSSASDSTQIGGTKPGSGVAAVVDGDLATAWVSNGIESAVGQWLQVDFDTPIRGGLLHLRTSPGTIGDPVKWLEITTPNGSTAARVDRPGDPLTVSLPGGSTPWVRITAKSTVDGTRGSQFGISELSVDDYSDRDAPQQVSIVHRAVLPPVTDGARVKEWDLGQEFPGRPGCLDTADRIRCSSGLSQQPEELGRFSRTLSVPIGTAVLPELTLRTRQSPELEALLSQPDRPTTSGASDVGDLHGSAFAATDGDDRTSWTAPQKSVEKRAGTQPTLTIDLPEPTLVDGLTLTPSVGTLPAHPTRVAVNLGAGPQVRDVDTDGTTTVDLQPRVTDRIVLSIVDWDDVLDRNSLGFIVPQPPGLAEVTVLSGGQEVGTAADEFAPANEDREITVGCDVGPIVSIAGQTTRASVTATAEQFRSGAPLQATMCEGVFPVPNDRLNPTPLPEGRQDVVVDPGAAFVVDGMRLRTMPVPASATDRSAGSTAAETTQANTPRQVATSAWEENHREIQLSDSTTDQLLVVPESSNIGWRATTPDGTVLEPVVVNGWQQGWTVPAGVTAVTLDYPSDTWYRLGIFGGLLLLIPLTFFAFLRSRETDAPAPAPWRSPILAWTFLLVAAAVVAGIAGVVTTAAVGALGWWLGRRYGPDIAATTLVATAGVGTLLSMGLLSKGPWRDADGYVGHSYLVQFSALVGIAALAVSALRTRA</sequence>
<accession>A0A177YLJ4</accession>
<feature type="transmembrane region" description="Helical" evidence="2">
    <location>
        <begin position="1283"/>
        <end position="1304"/>
    </location>
</feature>
<reference evidence="5 6" key="1">
    <citation type="submission" date="2016-03" db="EMBL/GenBank/DDBJ databases">
        <title>Genome sequence of Rhodococcus kyotonensis KB10.</title>
        <authorList>
            <person name="Jeong H."/>
            <person name="Hong C.E."/>
            <person name="Jo S.H."/>
            <person name="Park J.M."/>
        </authorList>
    </citation>
    <scope>NUCLEOTIDE SEQUENCE [LARGE SCALE GENOMIC DNA]</scope>
    <source>
        <strain evidence="5 6">KB10</strain>
    </source>
</reference>
<feature type="transmembrane region" description="Helical" evidence="2">
    <location>
        <begin position="308"/>
        <end position="325"/>
    </location>
</feature>
<keyword evidence="6" id="KW-1185">Reference proteome</keyword>
<feature type="transmembrane region" description="Helical" evidence="2">
    <location>
        <begin position="208"/>
        <end position="229"/>
    </location>
</feature>
<dbReference type="InterPro" id="IPR008979">
    <property type="entry name" value="Galactose-bd-like_sf"/>
</dbReference>
<feature type="transmembrane region" description="Helical" evidence="2">
    <location>
        <begin position="1393"/>
        <end position="1415"/>
    </location>
</feature>
<evidence type="ECO:0000313" key="5">
    <source>
        <dbReference type="EMBL" id="OAK56130.1"/>
    </source>
</evidence>
<keyword evidence="2" id="KW-0812">Transmembrane</keyword>
<feature type="signal peptide" evidence="3">
    <location>
        <begin position="1"/>
        <end position="22"/>
    </location>
</feature>
<dbReference type="Gene3D" id="2.60.120.260">
    <property type="entry name" value="Galactose-binding domain-like"/>
    <property type="match status" value="1"/>
</dbReference>
<dbReference type="InterPro" id="IPR000421">
    <property type="entry name" value="FA58C"/>
</dbReference>
<dbReference type="EMBL" id="LVHI01000006">
    <property type="protein sequence ID" value="OAK56130.1"/>
    <property type="molecule type" value="Genomic_DNA"/>
</dbReference>
<proteinExistence type="predicted"/>
<evidence type="ECO:0000256" key="3">
    <source>
        <dbReference type="SAM" id="SignalP"/>
    </source>
</evidence>
<keyword evidence="2" id="KW-0472">Membrane</keyword>
<dbReference type="InterPro" id="IPR021798">
    <property type="entry name" value="AftD_N"/>
</dbReference>
<dbReference type="InterPro" id="IPR056997">
    <property type="entry name" value="CBM_AftD"/>
</dbReference>